<evidence type="ECO:0000256" key="1">
    <source>
        <dbReference type="ARBA" id="ARBA00004173"/>
    </source>
</evidence>
<dbReference type="InterPro" id="IPR014043">
    <property type="entry name" value="Acyl_transferase_dom"/>
</dbReference>
<dbReference type="InterPro" id="IPR011992">
    <property type="entry name" value="EF-hand-dom_pair"/>
</dbReference>
<dbReference type="InterPro" id="IPR017946">
    <property type="entry name" value="PLC-like_Pdiesterase_TIM-brl"/>
</dbReference>
<dbReference type="InterPro" id="IPR035892">
    <property type="entry name" value="C2_domain_sf"/>
</dbReference>
<dbReference type="UniPathway" id="UPA00094"/>
<dbReference type="SUPFAM" id="SSF47473">
    <property type="entry name" value="EF-hand"/>
    <property type="match status" value="1"/>
</dbReference>
<keyword evidence="10" id="KW-0496">Mitochondrion</keyword>
<dbReference type="Proteomes" id="UP000681722">
    <property type="component" value="Unassembled WGS sequence"/>
</dbReference>
<gene>
    <name evidence="18" type="ORF">GPM918_LOCUS3848</name>
    <name evidence="19" type="ORF">SRO942_LOCUS3848</name>
</gene>
<dbReference type="PROSITE" id="PS50003">
    <property type="entry name" value="PH_DOMAIN"/>
    <property type="match status" value="1"/>
</dbReference>
<evidence type="ECO:0000313" key="19">
    <source>
        <dbReference type="EMBL" id="CAF3592920.1"/>
    </source>
</evidence>
<evidence type="ECO:0000256" key="7">
    <source>
        <dbReference type="ARBA" id="ARBA00022832"/>
    </source>
</evidence>
<feature type="region of interest" description="Disordered" evidence="15">
    <location>
        <begin position="439"/>
        <end position="462"/>
    </location>
</feature>
<dbReference type="Pfam" id="PF09279">
    <property type="entry name" value="EF-hand_like"/>
    <property type="match status" value="1"/>
</dbReference>
<evidence type="ECO:0000256" key="12">
    <source>
        <dbReference type="ARBA" id="ARBA00023224"/>
    </source>
</evidence>
<reference evidence="18" key="1">
    <citation type="submission" date="2021-02" db="EMBL/GenBank/DDBJ databases">
        <authorList>
            <person name="Nowell W R."/>
        </authorList>
    </citation>
    <scope>NUCLEOTIDE SEQUENCE</scope>
</reference>
<dbReference type="InterPro" id="IPR015359">
    <property type="entry name" value="PLC_EF-hand-like"/>
</dbReference>
<evidence type="ECO:0000256" key="2">
    <source>
        <dbReference type="ARBA" id="ARBA00004496"/>
    </source>
</evidence>
<keyword evidence="14" id="KW-0378">Hydrolase</keyword>
<comment type="pathway">
    <text evidence="3">Lipid metabolism; fatty acid biosynthesis.</text>
</comment>
<dbReference type="Pfam" id="PF00388">
    <property type="entry name" value="PI-PLC-X"/>
    <property type="match status" value="1"/>
</dbReference>
<keyword evidence="12" id="KW-0807">Transducer</keyword>
<evidence type="ECO:0000256" key="14">
    <source>
        <dbReference type="RuleBase" id="RU361133"/>
    </source>
</evidence>
<comment type="subcellular location">
    <subcellularLocation>
        <location evidence="2">Cytoplasm</location>
    </subcellularLocation>
    <subcellularLocation>
        <location evidence="1">Mitochondrion</location>
    </subcellularLocation>
</comment>
<dbReference type="SUPFAM" id="SSF49562">
    <property type="entry name" value="C2 domain (Calcium/lipid-binding domain, CaLB)"/>
    <property type="match status" value="1"/>
</dbReference>
<dbReference type="SUPFAM" id="SSF50729">
    <property type="entry name" value="PH domain-like"/>
    <property type="match status" value="1"/>
</dbReference>
<evidence type="ECO:0000256" key="9">
    <source>
        <dbReference type="ARBA" id="ARBA00023098"/>
    </source>
</evidence>
<name>A0A813T0Y6_9BILA</name>
<dbReference type="SUPFAM" id="SSF52151">
    <property type="entry name" value="FabD/lysophospholipase-like"/>
    <property type="match status" value="1"/>
</dbReference>
<feature type="compositionally biased region" description="Basic and acidic residues" evidence="15">
    <location>
        <begin position="453"/>
        <end position="462"/>
    </location>
</feature>
<dbReference type="InterPro" id="IPR001227">
    <property type="entry name" value="Ac_transferase_dom_sf"/>
</dbReference>
<proteinExistence type="inferred from homology"/>
<dbReference type="Gene3D" id="3.30.70.250">
    <property type="entry name" value="Malonyl-CoA ACP transacylase, ACP-binding"/>
    <property type="match status" value="1"/>
</dbReference>
<dbReference type="SMART" id="SM00148">
    <property type="entry name" value="PLCXc"/>
    <property type="match status" value="1"/>
</dbReference>
<dbReference type="GO" id="GO:0016042">
    <property type="term" value="P:lipid catabolic process"/>
    <property type="evidence" value="ECO:0007669"/>
    <property type="project" value="UniProtKB-KW"/>
</dbReference>
<evidence type="ECO:0000256" key="4">
    <source>
        <dbReference type="ARBA" id="ARBA00022490"/>
    </source>
</evidence>
<dbReference type="Gene3D" id="1.10.238.10">
    <property type="entry name" value="EF-hand"/>
    <property type="match status" value="1"/>
</dbReference>
<evidence type="ECO:0000256" key="6">
    <source>
        <dbReference type="ARBA" id="ARBA00022679"/>
    </source>
</evidence>
<keyword evidence="7" id="KW-0276">Fatty acid metabolism</keyword>
<dbReference type="InterPro" id="IPR047121">
    <property type="entry name" value="YjiB-like"/>
</dbReference>
<evidence type="ECO:0000256" key="3">
    <source>
        <dbReference type="ARBA" id="ARBA00005194"/>
    </source>
</evidence>
<dbReference type="InterPro" id="IPR011051">
    <property type="entry name" value="RmlC_Cupin_sf"/>
</dbReference>
<evidence type="ECO:0000313" key="18">
    <source>
        <dbReference type="EMBL" id="CAF0807392.1"/>
    </source>
</evidence>
<dbReference type="Gene3D" id="3.20.20.190">
    <property type="entry name" value="Phosphatidylinositol (PI) phosphodiesterase"/>
    <property type="match status" value="1"/>
</dbReference>
<accession>A0A813T0Y6</accession>
<dbReference type="InterPro" id="IPR001849">
    <property type="entry name" value="PH_domain"/>
</dbReference>
<feature type="region of interest" description="Disordered" evidence="15">
    <location>
        <begin position="685"/>
        <end position="706"/>
    </location>
</feature>
<dbReference type="SUPFAM" id="SSF51695">
    <property type="entry name" value="PLC-like phosphodiesterases"/>
    <property type="match status" value="1"/>
</dbReference>
<dbReference type="PROSITE" id="PS50007">
    <property type="entry name" value="PIPLC_X_DOMAIN"/>
    <property type="match status" value="1"/>
</dbReference>
<dbReference type="CDD" id="cd08558">
    <property type="entry name" value="PI-PLCc_eukaryota"/>
    <property type="match status" value="1"/>
</dbReference>
<keyword evidence="14" id="KW-0442">Lipid degradation</keyword>
<dbReference type="InterPro" id="IPR016036">
    <property type="entry name" value="Malonyl_transacylase_ACP-bd"/>
</dbReference>
<keyword evidence="20" id="KW-1185">Reference proteome</keyword>
<dbReference type="PANTHER" id="PTHR10336">
    <property type="entry name" value="PHOSPHOINOSITIDE-SPECIFIC PHOSPHOLIPASE C FAMILY PROTEIN"/>
    <property type="match status" value="1"/>
</dbReference>
<dbReference type="CDD" id="cd02219">
    <property type="entry name" value="cupin_YjlB-like"/>
    <property type="match status" value="1"/>
</dbReference>
<keyword evidence="4" id="KW-0963">Cytoplasm</keyword>
<evidence type="ECO:0000256" key="8">
    <source>
        <dbReference type="ARBA" id="ARBA00022946"/>
    </source>
</evidence>
<evidence type="ECO:0000259" key="17">
    <source>
        <dbReference type="PROSITE" id="PS50008"/>
    </source>
</evidence>
<dbReference type="FunFam" id="1.10.238.10:FF:000005">
    <property type="entry name" value="Phosphoinositide phospholipase C"/>
    <property type="match status" value="1"/>
</dbReference>
<dbReference type="Pfam" id="PF16457">
    <property type="entry name" value="PH_12"/>
    <property type="match status" value="1"/>
</dbReference>
<comment type="caution">
    <text evidence="18">The sequence shown here is derived from an EMBL/GenBank/DDBJ whole genome shotgun (WGS) entry which is preliminary data.</text>
</comment>
<dbReference type="InterPro" id="IPR001192">
    <property type="entry name" value="PI-PLC_fam"/>
</dbReference>
<evidence type="ECO:0000256" key="11">
    <source>
        <dbReference type="ARBA" id="ARBA00023160"/>
    </source>
</evidence>
<dbReference type="InterPro" id="IPR001711">
    <property type="entry name" value="PLipase_C_Pinositol-sp_Y"/>
</dbReference>
<keyword evidence="9 14" id="KW-0443">Lipid metabolism</keyword>
<feature type="domain" description="PI-PLC Y-box" evidence="17">
    <location>
        <begin position="711"/>
        <end position="803"/>
    </location>
</feature>
<evidence type="ECO:0000256" key="5">
    <source>
        <dbReference type="ARBA" id="ARBA00022516"/>
    </source>
</evidence>
<dbReference type="PRINTS" id="PR00390">
    <property type="entry name" value="PHPHLIPASEC"/>
</dbReference>
<evidence type="ECO:0000259" key="16">
    <source>
        <dbReference type="PROSITE" id="PS50003"/>
    </source>
</evidence>
<comment type="catalytic activity">
    <reaction evidence="14">
        <text>a 1,2-diacyl-sn-glycero-3-phospho-(1D-myo-inositol-4,5-bisphosphate) + H2O = 1D-myo-inositol 1,4,5-trisphosphate + a 1,2-diacyl-sn-glycerol + H(+)</text>
        <dbReference type="Rhea" id="RHEA:33179"/>
        <dbReference type="ChEBI" id="CHEBI:15377"/>
        <dbReference type="ChEBI" id="CHEBI:15378"/>
        <dbReference type="ChEBI" id="CHEBI:17815"/>
        <dbReference type="ChEBI" id="CHEBI:58456"/>
        <dbReference type="ChEBI" id="CHEBI:203600"/>
        <dbReference type="EC" id="3.1.4.11"/>
    </reaction>
</comment>
<dbReference type="PROSITE" id="PS50008">
    <property type="entry name" value="PIPLC_Y_DOMAIN"/>
    <property type="match status" value="1"/>
</dbReference>
<dbReference type="EMBL" id="CAJOBC010000493">
    <property type="protein sequence ID" value="CAF3592920.1"/>
    <property type="molecule type" value="Genomic_DNA"/>
</dbReference>
<dbReference type="Gene3D" id="3.40.366.10">
    <property type="entry name" value="Malonyl-Coenzyme A Acyl Carrier Protein, domain 2"/>
    <property type="match status" value="1"/>
</dbReference>
<dbReference type="SMART" id="SM00827">
    <property type="entry name" value="PKS_AT"/>
    <property type="match status" value="1"/>
</dbReference>
<dbReference type="SUPFAM" id="SSF51182">
    <property type="entry name" value="RmlC-like cupins"/>
    <property type="match status" value="1"/>
</dbReference>
<feature type="domain" description="PH" evidence="16">
    <location>
        <begin position="197"/>
        <end position="309"/>
    </location>
</feature>
<feature type="compositionally biased region" description="Polar residues" evidence="15">
    <location>
        <begin position="692"/>
        <end position="705"/>
    </location>
</feature>
<comment type="similarity">
    <text evidence="13">Belongs to the type II malonyltransferase family.</text>
</comment>
<dbReference type="GO" id="GO:0006633">
    <property type="term" value="P:fatty acid biosynthetic process"/>
    <property type="evidence" value="ECO:0007669"/>
    <property type="project" value="UniProtKB-UniPathway"/>
</dbReference>
<dbReference type="Gene3D" id="2.30.29.30">
    <property type="entry name" value="Pleckstrin-homology domain (PH domain)/Phosphotyrosine-binding domain (PTB)"/>
    <property type="match status" value="1"/>
</dbReference>
<keyword evidence="5" id="KW-0444">Lipid biosynthesis</keyword>
<dbReference type="Proteomes" id="UP000663829">
    <property type="component" value="Unassembled WGS sequence"/>
</dbReference>
<dbReference type="EMBL" id="CAJNOQ010000493">
    <property type="protein sequence ID" value="CAF0807392.1"/>
    <property type="molecule type" value="Genomic_DNA"/>
</dbReference>
<sequence>MLLKNGVVRLSNILQILLIQTFRTMSSVKIETLTVKENKNEYFPNNDYLPVIVYRQVFGNDGKVSPTQWEELFKTNGFGHGWRWGIFNYHHYHSTAHEGEQGKTIELNTGDCVFIPAGVSHKNLNDETENKNFSVVGAYDLKGKKYDMNYGKKEEYDKAIENIKNLKIFLIMDEKQWQRLTDVGEECGKDKNPVVQSLKKRTTFVKYKSNGRSYSRIYFLTTSEDAVDYFGSKRNETERAYLIRDIEEVRIGFNTTVWKECLKKKVVNFKQDALAFSILYDNNRLSLDLLADTRELRDLWLTGLEFLIKRYRFHLRSYREITDTWMWELFDRADLHRSKQLNRSEIRRLLHILNIVLPNDDIDYYFNLANTKTETFHEITHLDREEFILFYKLITNRPELLKIICQYNGTDKKHKEIANYNILSKLPILTETILPEGQSSDFKQSRKKSPKKQRQENRNDKEINNFLTIEQLKDFLQNEQHMKTISIDDCSKLIKRFEPSIEGKQCEEMGIDGLRLMLLHDEFCIMNPHHANEVYHDMTRPLSDYFIATSHNTYISDSQVYGECTPETYVRALRSGCRSVEIDCYDGDNHKPIVYHGKTFTKPVEFEDILIAIKDNAFVYSPYPLFLNIENHCSYEQQEVLAVLLKIILKEYLLTEPINDLSVLPSPENLKYKILIRSRRSPKGKTIADPKINNSNDETSLTPKSSPKHCYHSISFKESKATEFIKYSSDSSDLIRLTERQIVRIYPSSYRQDSSNLHPVLFWLYGAQMVALNFQADDESMSLHYGFFRDNCACGYLLKPSILLPTADETETIKPTFDPKDRSFSKGKKLTIRIISGQHLPKEKSIEDKDIIDPFVRVYIYGLDCDCHDERTPLMLSHTYTVCLKCLLKLRPILLFSPTSVSIVRSFHCSSVLLTRSARHSQRYDKNESYEDFESTENIDESPVQEQFARLEKQKKLFSNRKEISDDFVDNFGISSNKQELNEEQQQDMDDTDRVIRPNIDPSTTSVLLFPGQGTQFVGMGKLVVDYPSVKEMFNIANSILGYDLYKKCTEGPKEDLDQTIYAQPAIYVTSLAAVQRLKSENQQAVENCVVTAGFSVGEITALTFGGCLSYEDGLRLIKARAEAMQTASNEVNSGMMSVFIGHETKLGLAMEAAREWCQKYMKIDEPVVQVANHLYGECKVLAGHKEALQFIAHNYKEFNIRRIKYLPVSGAFHTPLMQSAKLKLINVLDKINMKPPIIQVMSNISGKAHSKDVISIKRDLSRQLTKSVLWEQIIHKIYQRSKNESFPYTYECGPGRQLGFLLKLNHQKAYQQYQSIGV</sequence>
<dbReference type="GO" id="GO:0005739">
    <property type="term" value="C:mitochondrion"/>
    <property type="evidence" value="ECO:0007669"/>
    <property type="project" value="UniProtKB-SubCell"/>
</dbReference>
<dbReference type="GO" id="GO:0035556">
    <property type="term" value="P:intracellular signal transduction"/>
    <property type="evidence" value="ECO:0007669"/>
    <property type="project" value="InterPro"/>
</dbReference>
<organism evidence="18 20">
    <name type="scientific">Didymodactylos carnosus</name>
    <dbReference type="NCBI Taxonomy" id="1234261"/>
    <lineage>
        <taxon>Eukaryota</taxon>
        <taxon>Metazoa</taxon>
        <taxon>Spiralia</taxon>
        <taxon>Gnathifera</taxon>
        <taxon>Rotifera</taxon>
        <taxon>Eurotatoria</taxon>
        <taxon>Bdelloidea</taxon>
        <taxon>Philodinida</taxon>
        <taxon>Philodinidae</taxon>
        <taxon>Didymodactylos</taxon>
    </lineage>
</organism>
<keyword evidence="8" id="KW-0809">Transit peptide</keyword>
<keyword evidence="11" id="KW-0275">Fatty acid biosynthesis</keyword>
<dbReference type="InterPro" id="IPR016035">
    <property type="entry name" value="Acyl_Trfase/lysoPLipase"/>
</dbReference>
<dbReference type="FunFam" id="3.30.70.250:FF:000005">
    <property type="entry name" value="Malonyl-CoA-acyl carrier protein transacylase, mitochondrial"/>
    <property type="match status" value="1"/>
</dbReference>
<evidence type="ECO:0000313" key="20">
    <source>
        <dbReference type="Proteomes" id="UP000663829"/>
    </source>
</evidence>
<dbReference type="Gene3D" id="2.60.40.150">
    <property type="entry name" value="C2 domain"/>
    <property type="match status" value="1"/>
</dbReference>
<dbReference type="InterPro" id="IPR011993">
    <property type="entry name" value="PH-like_dom_sf"/>
</dbReference>
<evidence type="ECO:0000256" key="13">
    <source>
        <dbReference type="ARBA" id="ARBA00061523"/>
    </source>
</evidence>
<dbReference type="OrthoDB" id="541883at2759"/>
<keyword evidence="6" id="KW-0808">Transferase</keyword>
<dbReference type="Pfam" id="PF00698">
    <property type="entry name" value="Acyl_transf_1"/>
    <property type="match status" value="1"/>
</dbReference>
<dbReference type="GO" id="GO:0004435">
    <property type="term" value="F:phosphatidylinositol-4,5-bisphosphate phospholipase C activity"/>
    <property type="evidence" value="ECO:0007669"/>
    <property type="project" value="UniProtKB-EC"/>
</dbReference>
<dbReference type="EC" id="3.1.4.11" evidence="14"/>
<dbReference type="SUPFAM" id="SSF55048">
    <property type="entry name" value="Probable ACP-binding domain of malonyl-CoA ACP transacylase"/>
    <property type="match status" value="1"/>
</dbReference>
<dbReference type="SMART" id="SM00149">
    <property type="entry name" value="PLCYc"/>
    <property type="match status" value="1"/>
</dbReference>
<protein>
    <recommendedName>
        <fullName evidence="14">Phosphoinositide phospholipase C</fullName>
        <ecNumber evidence="14">3.1.4.11</ecNumber>
    </recommendedName>
</protein>
<evidence type="ECO:0000256" key="10">
    <source>
        <dbReference type="ARBA" id="ARBA00023128"/>
    </source>
</evidence>
<dbReference type="Pfam" id="PF00387">
    <property type="entry name" value="PI-PLC-Y"/>
    <property type="match status" value="1"/>
</dbReference>
<dbReference type="GO" id="GO:0016740">
    <property type="term" value="F:transferase activity"/>
    <property type="evidence" value="ECO:0007669"/>
    <property type="project" value="UniProtKB-KW"/>
</dbReference>
<dbReference type="PANTHER" id="PTHR10336:SF209">
    <property type="entry name" value="PHOSPHOINOSITIDE PHOSPHOLIPASE C"/>
    <property type="match status" value="1"/>
</dbReference>
<evidence type="ECO:0000256" key="15">
    <source>
        <dbReference type="SAM" id="MobiDB-lite"/>
    </source>
</evidence>
<dbReference type="InterPro" id="IPR000909">
    <property type="entry name" value="PLipase_C_PInositol-sp_X_dom"/>
</dbReference>